<dbReference type="GO" id="GO:0005634">
    <property type="term" value="C:nucleus"/>
    <property type="evidence" value="ECO:0007669"/>
    <property type="project" value="TreeGrafter"/>
</dbReference>
<dbReference type="GO" id="GO:0016787">
    <property type="term" value="F:hydrolase activity"/>
    <property type="evidence" value="ECO:0007669"/>
    <property type="project" value="UniProtKB-KW"/>
</dbReference>
<feature type="compositionally biased region" description="Low complexity" evidence="5">
    <location>
        <begin position="89"/>
        <end position="101"/>
    </location>
</feature>
<dbReference type="CDD" id="cd18793">
    <property type="entry name" value="SF2_C_SNF"/>
    <property type="match status" value="1"/>
</dbReference>
<evidence type="ECO:0000256" key="5">
    <source>
        <dbReference type="SAM" id="MobiDB-lite"/>
    </source>
</evidence>
<dbReference type="EMBL" id="CM032181">
    <property type="protein sequence ID" value="KAG7099012.1"/>
    <property type="molecule type" value="Genomic_DNA"/>
</dbReference>
<feature type="compositionally biased region" description="Polar residues" evidence="5">
    <location>
        <begin position="30"/>
        <end position="40"/>
    </location>
</feature>
<dbReference type="GeneID" id="66069972"/>
<dbReference type="InterPro" id="IPR001650">
    <property type="entry name" value="Helicase_C-like"/>
</dbReference>
<keyword evidence="3" id="KW-0067">ATP-binding</keyword>
<reference evidence="8" key="1">
    <citation type="journal article" date="2021" name="Genome Biol. Evol.">
        <title>The assembled and annotated genome of the fairy-ring fungus Marasmius oreades.</title>
        <authorList>
            <person name="Hiltunen M."/>
            <person name="Ament-Velasquez S.L."/>
            <person name="Johannesson H."/>
        </authorList>
    </citation>
    <scope>NUCLEOTIDE SEQUENCE</scope>
    <source>
        <strain evidence="8">03SP1</strain>
    </source>
</reference>
<feature type="region of interest" description="Disordered" evidence="5">
    <location>
        <begin position="538"/>
        <end position="562"/>
    </location>
</feature>
<dbReference type="PANTHER" id="PTHR45626:SF52">
    <property type="entry name" value="SINGLE-STRANDED DNA-DEPENDENT ATPASE (EUROFUNG)"/>
    <property type="match status" value="1"/>
</dbReference>
<gene>
    <name evidence="8" type="ORF">E1B28_000896</name>
</gene>
<dbReference type="PROSITE" id="PS51194">
    <property type="entry name" value="HELICASE_CTER"/>
    <property type="match status" value="1"/>
</dbReference>
<dbReference type="GO" id="GO:0005524">
    <property type="term" value="F:ATP binding"/>
    <property type="evidence" value="ECO:0007669"/>
    <property type="project" value="UniProtKB-KW"/>
</dbReference>
<sequence length="1261" mass="139743">MSCHDEPIDLTADDDDEEIHLLAPQRSLLLKQQPQQSRASFSFMDSPPKSPSIFTSQHQYHPPFAGPSSSSAFFPDRHQAPRLPPLPSLPSQSSRSSDSVSKVIDLTGSTPSPPPPPLSHVSPSFLIPYEELSPRTPVCIGQLHSQALILYPCEYVHTTDLSCEEWVPVKFEYEYDPSKPRPETLHIKSFPVRSPTGQTIEGERFGFADQKTAITVGGMLSRGLVRLEAKVRKGLSSHPVLPLLMLVYTPKGNVPAVGSHLSINQLMLDHPTHAVDLYNLKGKYYHNPHNPPPGGYNHVPPFYRPPQRWNAPVVASHSVEVQRSQLDNVFETMKGNEDLAETKPAPEICTPLYPHQKKALTFLLEREHEKVDGDVTFPSLWDKHVNPLSQHTTWVHKITQKEVYEEPKDAKGAILADDMGLGKTISCIALIAATMNSARTFANSPLDMLTPPHGIHGAPDSSHFEGTVWGMPSTMVGPMNAKEKARSQKLQEKYESALSRVSRIKAKSRATLIVCPLSTISNWEDQLREHWKGEVHVIGGGASGSQTSSSATASSSATPRAGTPLANVASLSVSSLNGDTKSSVKSCRVREGPPLRVYVYHGNARRPDPSFLADFDVVVTTYATLASEYSKQNKSIVNHEAEEDGNNSAGVDSDGIEVDELGNPVGKLPKAKKRKKPCGPCPNEATSPLQSVHWFRVVLDEAHAIKETNTVGCRACCDLMADRRLCLTGTPVQNKLDDVFALIKFLRLSPLDDKVIWTEFVGTPVKFAHRDGSLRLRIVMQHITLRRTKESENQSGQKILNLPPRRDELRYLDFDEQEQKIYSHFYNQSKAEFDELSKQNQVMKNYVGILQRILRLRQICDHFELVEGKELDGQVLGSSYEDLTSTIEKDGLNEARAHAIFWILREAATTQCVECGAELCATVEPAQTDGTDLDTCSAPGTKRPRKSRNSSSRAPTRANSPTSGTPGTGGGHRAVLTRCQHLYCLSCYRSCVCMGWPNVPSDTVRPCSACQAPLHQSDALEIKSDILSGDVGTVGPGATPKKKPRKREKKPRLPDGSHLLTSTKIKSLLVDLMQFSRTNPHSCNYDSSCVEIQMIDEKGNELNDNIVKTVVFSQWTTMLDKVEDALEVAGIRYDRLDGTMKRDDRTRAMEALKYDPGCEVLLVSLKAGGVGLNLTAAQRVYLMDPYWNPAVENQAIDRIHRLGQNKPVTTVKLIIKDSIEHRLLDVQKKKMELANLTLGEKGFTKADLLKHRKAELDHMFT</sequence>
<feature type="region of interest" description="Disordered" evidence="5">
    <location>
        <begin position="1028"/>
        <end position="1057"/>
    </location>
</feature>
<dbReference type="KEGG" id="more:E1B28_000896"/>
<dbReference type="PANTHER" id="PTHR45626">
    <property type="entry name" value="TRANSCRIPTION TERMINATION FACTOR 2-RELATED"/>
    <property type="match status" value="1"/>
</dbReference>
<dbReference type="AlphaFoldDB" id="A0A9P8AEU5"/>
<dbReference type="InterPro" id="IPR038718">
    <property type="entry name" value="SNF2-like_sf"/>
</dbReference>
<dbReference type="InterPro" id="IPR049730">
    <property type="entry name" value="SNF2/RAD54-like_C"/>
</dbReference>
<dbReference type="Gene3D" id="3.40.50.300">
    <property type="entry name" value="P-loop containing nucleotide triphosphate hydrolases"/>
    <property type="match status" value="1"/>
</dbReference>
<dbReference type="Pfam" id="PF00271">
    <property type="entry name" value="Helicase_C"/>
    <property type="match status" value="1"/>
</dbReference>
<evidence type="ECO:0000256" key="4">
    <source>
        <dbReference type="SAM" id="Coils"/>
    </source>
</evidence>
<feature type="coiled-coil region" evidence="4">
    <location>
        <begin position="480"/>
        <end position="507"/>
    </location>
</feature>
<feature type="region of interest" description="Disordered" evidence="5">
    <location>
        <begin position="663"/>
        <end position="682"/>
    </location>
</feature>
<dbReference type="Pfam" id="PF00176">
    <property type="entry name" value="SNF2-rel_dom"/>
    <property type="match status" value="2"/>
</dbReference>
<dbReference type="Gene3D" id="3.40.50.10810">
    <property type="entry name" value="Tandem AAA-ATPase domain"/>
    <property type="match status" value="2"/>
</dbReference>
<accession>A0A9P8AEU5</accession>
<dbReference type="RefSeq" id="XP_043015482.1">
    <property type="nucleotide sequence ID" value="XM_043146777.1"/>
</dbReference>
<dbReference type="InterPro" id="IPR027417">
    <property type="entry name" value="P-loop_NTPase"/>
</dbReference>
<dbReference type="SUPFAM" id="SSF52540">
    <property type="entry name" value="P-loop containing nucleoside triphosphate hydrolases"/>
    <property type="match status" value="2"/>
</dbReference>
<feature type="region of interest" description="Disordered" evidence="5">
    <location>
        <begin position="931"/>
        <end position="971"/>
    </location>
</feature>
<dbReference type="InterPro" id="IPR000330">
    <property type="entry name" value="SNF2_N"/>
</dbReference>
<keyword evidence="2" id="KW-0378">Hydrolase</keyword>
<organism evidence="8 9">
    <name type="scientific">Marasmius oreades</name>
    <name type="common">fairy-ring Marasmius</name>
    <dbReference type="NCBI Taxonomy" id="181124"/>
    <lineage>
        <taxon>Eukaryota</taxon>
        <taxon>Fungi</taxon>
        <taxon>Dikarya</taxon>
        <taxon>Basidiomycota</taxon>
        <taxon>Agaricomycotina</taxon>
        <taxon>Agaricomycetes</taxon>
        <taxon>Agaricomycetidae</taxon>
        <taxon>Agaricales</taxon>
        <taxon>Marasmiineae</taxon>
        <taxon>Marasmiaceae</taxon>
        <taxon>Marasmius</taxon>
    </lineage>
</organism>
<evidence type="ECO:0000256" key="1">
    <source>
        <dbReference type="ARBA" id="ARBA00022741"/>
    </source>
</evidence>
<evidence type="ECO:0000256" key="3">
    <source>
        <dbReference type="ARBA" id="ARBA00022840"/>
    </source>
</evidence>
<dbReference type="CDD" id="cd18008">
    <property type="entry name" value="DEXDc_SHPRH-like"/>
    <property type="match status" value="1"/>
</dbReference>
<dbReference type="SMART" id="SM00490">
    <property type="entry name" value="HELICc"/>
    <property type="match status" value="1"/>
</dbReference>
<keyword evidence="1" id="KW-0547">Nucleotide-binding</keyword>
<evidence type="ECO:0000313" key="9">
    <source>
        <dbReference type="Proteomes" id="UP001049176"/>
    </source>
</evidence>
<evidence type="ECO:0000259" key="6">
    <source>
        <dbReference type="PROSITE" id="PS51192"/>
    </source>
</evidence>
<evidence type="ECO:0000256" key="2">
    <source>
        <dbReference type="ARBA" id="ARBA00022801"/>
    </source>
</evidence>
<feature type="compositionally biased region" description="Low complexity" evidence="5">
    <location>
        <begin position="62"/>
        <end position="74"/>
    </location>
</feature>
<dbReference type="OrthoDB" id="448448at2759"/>
<evidence type="ECO:0000313" key="8">
    <source>
        <dbReference type="EMBL" id="KAG7099012.1"/>
    </source>
</evidence>
<proteinExistence type="predicted"/>
<protein>
    <submittedName>
        <fullName evidence="8">Uncharacterized protein</fullName>
    </submittedName>
</protein>
<feature type="domain" description="Helicase ATP-binding" evidence="6">
    <location>
        <begin position="404"/>
        <end position="749"/>
    </location>
</feature>
<keyword evidence="9" id="KW-1185">Reference proteome</keyword>
<dbReference type="InterPro" id="IPR014001">
    <property type="entry name" value="Helicase_ATP-bd"/>
</dbReference>
<comment type="caution">
    <text evidence="8">The sequence shown here is derived from an EMBL/GenBank/DDBJ whole genome shotgun (WGS) entry which is preliminary data.</text>
</comment>
<keyword evidence="4" id="KW-0175">Coiled coil</keyword>
<name>A0A9P8AEU5_9AGAR</name>
<feature type="compositionally biased region" description="Basic residues" evidence="5">
    <location>
        <begin position="1040"/>
        <end position="1050"/>
    </location>
</feature>
<dbReference type="PROSITE" id="PS51192">
    <property type="entry name" value="HELICASE_ATP_BIND_1"/>
    <property type="match status" value="1"/>
</dbReference>
<dbReference type="GO" id="GO:0006281">
    <property type="term" value="P:DNA repair"/>
    <property type="evidence" value="ECO:0007669"/>
    <property type="project" value="TreeGrafter"/>
</dbReference>
<feature type="compositionally biased region" description="Low complexity" evidence="5">
    <location>
        <begin position="544"/>
        <end position="562"/>
    </location>
</feature>
<feature type="region of interest" description="Disordered" evidence="5">
    <location>
        <begin position="25"/>
        <end position="119"/>
    </location>
</feature>
<dbReference type="Proteomes" id="UP001049176">
    <property type="component" value="Chromosome 1"/>
</dbReference>
<dbReference type="InterPro" id="IPR050628">
    <property type="entry name" value="SNF2_RAD54_helicase_TF"/>
</dbReference>
<evidence type="ECO:0000259" key="7">
    <source>
        <dbReference type="PROSITE" id="PS51194"/>
    </source>
</evidence>
<feature type="domain" description="Helicase C-terminal" evidence="7">
    <location>
        <begin position="1101"/>
        <end position="1249"/>
    </location>
</feature>
<dbReference type="GO" id="GO:0008094">
    <property type="term" value="F:ATP-dependent activity, acting on DNA"/>
    <property type="evidence" value="ECO:0007669"/>
    <property type="project" value="TreeGrafter"/>
</dbReference>
<dbReference type="SMART" id="SM00487">
    <property type="entry name" value="DEXDc"/>
    <property type="match status" value="1"/>
</dbReference>